<evidence type="ECO:0000256" key="1">
    <source>
        <dbReference type="SAM" id="Phobius"/>
    </source>
</evidence>
<evidence type="ECO:0000313" key="3">
    <source>
        <dbReference type="Proteomes" id="UP000318578"/>
    </source>
</evidence>
<dbReference type="Pfam" id="PF00805">
    <property type="entry name" value="Pentapeptide"/>
    <property type="match status" value="2"/>
</dbReference>
<dbReference type="EMBL" id="VJZA01000069">
    <property type="protein sequence ID" value="TVT17976.1"/>
    <property type="molecule type" value="Genomic_DNA"/>
</dbReference>
<reference evidence="2 3" key="1">
    <citation type="submission" date="2019-07" db="EMBL/GenBank/DDBJ databases">
        <title>New species of Amycolatopsis and Streptomyces.</title>
        <authorList>
            <person name="Duangmal K."/>
            <person name="Teo W.F.A."/>
            <person name="Lipun K."/>
        </authorList>
    </citation>
    <scope>NUCLEOTIDE SEQUENCE [LARGE SCALE GENOMIC DNA]</scope>
    <source>
        <strain evidence="2 3">JCM 30562</strain>
    </source>
</reference>
<keyword evidence="1" id="KW-0812">Transmembrane</keyword>
<keyword evidence="1" id="KW-0472">Membrane</keyword>
<protein>
    <submittedName>
        <fullName evidence="2">Pentapeptide repeat-containing protein</fullName>
    </submittedName>
</protein>
<gene>
    <name evidence="2" type="ORF">FNH06_29590</name>
</gene>
<dbReference type="AlphaFoldDB" id="A0A558A149"/>
<organism evidence="2 3">
    <name type="scientific">Amycolatopsis acidiphila</name>
    <dbReference type="NCBI Taxonomy" id="715473"/>
    <lineage>
        <taxon>Bacteria</taxon>
        <taxon>Bacillati</taxon>
        <taxon>Actinomycetota</taxon>
        <taxon>Actinomycetes</taxon>
        <taxon>Pseudonocardiales</taxon>
        <taxon>Pseudonocardiaceae</taxon>
        <taxon>Amycolatopsis</taxon>
    </lineage>
</organism>
<comment type="caution">
    <text evidence="2">The sequence shown here is derived from an EMBL/GenBank/DDBJ whole genome shotgun (WGS) entry which is preliminary data.</text>
</comment>
<dbReference type="PANTHER" id="PTHR14136:SF17">
    <property type="entry name" value="BTB_POZ DOMAIN-CONTAINING PROTEIN KCTD9"/>
    <property type="match status" value="1"/>
</dbReference>
<dbReference type="InterPro" id="IPR051082">
    <property type="entry name" value="Pentapeptide-BTB/POZ_domain"/>
</dbReference>
<dbReference type="Proteomes" id="UP000318578">
    <property type="component" value="Unassembled WGS sequence"/>
</dbReference>
<accession>A0A558A149</accession>
<sequence length="371" mass="39810">MRPTRGRCEIIADVTNSIRTLFADRGPTAIASVVVLITVLAVAFVAIWWRVPDMLYPPGPDKSSSMSSPEYQASRISATASTRSALLLGLAGIAAIGTLLVNLRNTRVAVATLQVANENAQVAIRNVQIAERGHFTDRFAKAVEQLGGTSIIISLGGVYSLQQLMREGSAPGDPKVIASVICAFIRVKSPTIGSTPEKDRKHEVGAALQVLCSTQLEERLTGLDLSRSRLRGHTIWGDNLRNAQFDYSDLSGSFLQGVDLTGAAFAGTNLSNTILVGATLNRATFSLVVQNPDIHRNKPVPKDLIITAKMDDALMSGASLSEARLHDVDFSRTIGLTQEQVDQAVGNGGTLLPPGIKRPAWWPQQGLADWH</sequence>
<proteinExistence type="predicted"/>
<dbReference type="OrthoDB" id="4563217at2"/>
<keyword evidence="3" id="KW-1185">Reference proteome</keyword>
<name>A0A558A149_9PSEU</name>
<dbReference type="SUPFAM" id="SSF141571">
    <property type="entry name" value="Pentapeptide repeat-like"/>
    <property type="match status" value="1"/>
</dbReference>
<feature type="transmembrane region" description="Helical" evidence="1">
    <location>
        <begin position="29"/>
        <end position="49"/>
    </location>
</feature>
<dbReference type="Gene3D" id="2.160.20.80">
    <property type="entry name" value="E3 ubiquitin-protein ligase SopA"/>
    <property type="match status" value="1"/>
</dbReference>
<evidence type="ECO:0000313" key="2">
    <source>
        <dbReference type="EMBL" id="TVT17976.1"/>
    </source>
</evidence>
<dbReference type="InterPro" id="IPR001646">
    <property type="entry name" value="5peptide_repeat"/>
</dbReference>
<feature type="transmembrane region" description="Helical" evidence="1">
    <location>
        <begin position="85"/>
        <end position="103"/>
    </location>
</feature>
<dbReference type="PANTHER" id="PTHR14136">
    <property type="entry name" value="BTB_POZ DOMAIN-CONTAINING PROTEIN KCTD9"/>
    <property type="match status" value="1"/>
</dbReference>
<keyword evidence="1" id="KW-1133">Transmembrane helix</keyword>